<evidence type="ECO:0000256" key="4">
    <source>
        <dbReference type="ARBA" id="ARBA00022553"/>
    </source>
</evidence>
<comment type="catalytic activity">
    <reaction evidence="1">
        <text>ATP + protein L-histidine = ADP + protein N-phospho-L-histidine.</text>
        <dbReference type="EC" id="2.7.13.3"/>
    </reaction>
</comment>
<dbReference type="CDD" id="cd00075">
    <property type="entry name" value="HATPase"/>
    <property type="match status" value="1"/>
</dbReference>
<evidence type="ECO:0000256" key="6">
    <source>
        <dbReference type="ARBA" id="ARBA00022692"/>
    </source>
</evidence>
<dbReference type="InterPro" id="IPR003594">
    <property type="entry name" value="HATPase_dom"/>
</dbReference>
<dbReference type="InterPro" id="IPR004358">
    <property type="entry name" value="Sig_transdc_His_kin-like_C"/>
</dbReference>
<dbReference type="SMART" id="SM00387">
    <property type="entry name" value="HATPase_c"/>
    <property type="match status" value="1"/>
</dbReference>
<dbReference type="FunFam" id="1.10.287.130:FF:000001">
    <property type="entry name" value="Two-component sensor histidine kinase"/>
    <property type="match status" value="1"/>
</dbReference>
<proteinExistence type="predicted"/>
<dbReference type="Pfam" id="PF00672">
    <property type="entry name" value="HAMP"/>
    <property type="match status" value="1"/>
</dbReference>
<keyword evidence="6 11" id="KW-0812">Transmembrane</keyword>
<dbReference type="SUPFAM" id="SSF158472">
    <property type="entry name" value="HAMP domain-like"/>
    <property type="match status" value="1"/>
</dbReference>
<feature type="domain" description="Histidine kinase" evidence="12">
    <location>
        <begin position="248"/>
        <end position="466"/>
    </location>
</feature>
<dbReference type="PRINTS" id="PR00344">
    <property type="entry name" value="BCTRLSENSOR"/>
</dbReference>
<dbReference type="Pfam" id="PF00512">
    <property type="entry name" value="HisKA"/>
    <property type="match status" value="1"/>
</dbReference>
<protein>
    <recommendedName>
        <fullName evidence="3">histidine kinase</fullName>
        <ecNumber evidence="3">2.7.13.3</ecNumber>
    </recommendedName>
</protein>
<evidence type="ECO:0000259" key="13">
    <source>
        <dbReference type="PROSITE" id="PS50885"/>
    </source>
</evidence>
<dbReference type="AlphaFoldDB" id="I4EG79"/>
<dbReference type="InterPro" id="IPR036890">
    <property type="entry name" value="HATPase_C_sf"/>
</dbReference>
<evidence type="ECO:0000259" key="12">
    <source>
        <dbReference type="PROSITE" id="PS50109"/>
    </source>
</evidence>
<dbReference type="PANTHER" id="PTHR45436">
    <property type="entry name" value="SENSOR HISTIDINE KINASE YKOH"/>
    <property type="match status" value="1"/>
</dbReference>
<keyword evidence="7" id="KW-0418">Kinase</keyword>
<reference evidence="14 15" key="1">
    <citation type="journal article" date="2012" name="ISME J.">
        <title>Nitrification expanded: discovery, physiology and genomics of a nitrite-oxidizing bacterium from the phylum Chloroflexi.</title>
        <authorList>
            <person name="Sorokin D.Y."/>
            <person name="Lucker S."/>
            <person name="Vejmelkova D."/>
            <person name="Kostrikina N.A."/>
            <person name="Kleerebezem R."/>
            <person name="Rijpstra W.I."/>
            <person name="Damste J.S."/>
            <person name="Le Paslier D."/>
            <person name="Muyzer G."/>
            <person name="Wagner M."/>
            <person name="van Loosdrecht M.C."/>
            <person name="Daims H."/>
        </authorList>
    </citation>
    <scope>NUCLEOTIDE SEQUENCE [LARGE SCALE GENOMIC DNA]</scope>
    <source>
        <strain evidence="15">none</strain>
    </source>
</reference>
<dbReference type="InterPro" id="IPR036097">
    <property type="entry name" value="HisK_dim/P_sf"/>
</dbReference>
<dbReference type="Proteomes" id="UP000004221">
    <property type="component" value="Unassembled WGS sequence"/>
</dbReference>
<dbReference type="Gene3D" id="6.10.340.10">
    <property type="match status" value="1"/>
</dbReference>
<comment type="subcellular location">
    <subcellularLocation>
        <location evidence="2">Membrane</location>
    </subcellularLocation>
</comment>
<keyword evidence="15" id="KW-1185">Reference proteome</keyword>
<dbReference type="EMBL" id="CAGS01000181">
    <property type="protein sequence ID" value="CCF83691.1"/>
    <property type="molecule type" value="Genomic_DNA"/>
</dbReference>
<evidence type="ECO:0000256" key="3">
    <source>
        <dbReference type="ARBA" id="ARBA00012438"/>
    </source>
</evidence>
<dbReference type="InterPro" id="IPR005467">
    <property type="entry name" value="His_kinase_dom"/>
</dbReference>
<evidence type="ECO:0000256" key="7">
    <source>
        <dbReference type="ARBA" id="ARBA00022777"/>
    </source>
</evidence>
<feature type="domain" description="HAMP" evidence="13">
    <location>
        <begin position="186"/>
        <end position="240"/>
    </location>
</feature>
<dbReference type="CDD" id="cd06225">
    <property type="entry name" value="HAMP"/>
    <property type="match status" value="1"/>
</dbReference>
<keyword evidence="5 14" id="KW-0808">Transferase</keyword>
<evidence type="ECO:0000256" key="2">
    <source>
        <dbReference type="ARBA" id="ARBA00004370"/>
    </source>
</evidence>
<evidence type="ECO:0000313" key="14">
    <source>
        <dbReference type="EMBL" id="CCF83691.1"/>
    </source>
</evidence>
<evidence type="ECO:0000256" key="11">
    <source>
        <dbReference type="SAM" id="Phobius"/>
    </source>
</evidence>
<dbReference type="InterPro" id="IPR050428">
    <property type="entry name" value="TCS_sensor_his_kinase"/>
</dbReference>
<dbReference type="PROSITE" id="PS50109">
    <property type="entry name" value="HIS_KIN"/>
    <property type="match status" value="1"/>
</dbReference>
<dbReference type="InterPro" id="IPR003661">
    <property type="entry name" value="HisK_dim/P_dom"/>
</dbReference>
<dbReference type="SMART" id="SM00304">
    <property type="entry name" value="HAMP"/>
    <property type="match status" value="1"/>
</dbReference>
<dbReference type="PROSITE" id="PS50885">
    <property type="entry name" value="HAMP"/>
    <property type="match status" value="1"/>
</dbReference>
<dbReference type="RefSeq" id="WP_008477210.1">
    <property type="nucleotide sequence ID" value="NZ_CAGS01000181.1"/>
</dbReference>
<evidence type="ECO:0000256" key="1">
    <source>
        <dbReference type="ARBA" id="ARBA00000085"/>
    </source>
</evidence>
<name>I4EG79_9BACT</name>
<keyword evidence="4" id="KW-0597">Phosphoprotein</keyword>
<dbReference type="SMART" id="SM00388">
    <property type="entry name" value="HisKA"/>
    <property type="match status" value="1"/>
</dbReference>
<dbReference type="Gene3D" id="1.10.287.130">
    <property type="match status" value="1"/>
</dbReference>
<dbReference type="InterPro" id="IPR003660">
    <property type="entry name" value="HAMP_dom"/>
</dbReference>
<comment type="caution">
    <text evidence="14">The sequence shown here is derived from an EMBL/GenBank/DDBJ whole genome shotgun (WGS) entry which is preliminary data.</text>
</comment>
<evidence type="ECO:0000256" key="10">
    <source>
        <dbReference type="ARBA" id="ARBA00023136"/>
    </source>
</evidence>
<dbReference type="FunFam" id="3.30.565.10:FF:000006">
    <property type="entry name" value="Sensor histidine kinase WalK"/>
    <property type="match status" value="1"/>
</dbReference>
<evidence type="ECO:0000256" key="9">
    <source>
        <dbReference type="ARBA" id="ARBA00023012"/>
    </source>
</evidence>
<feature type="transmembrane region" description="Helical" evidence="11">
    <location>
        <begin position="161"/>
        <end position="185"/>
    </location>
</feature>
<keyword evidence="9" id="KW-0902">Two-component regulatory system</keyword>
<evidence type="ECO:0000313" key="15">
    <source>
        <dbReference type="Proteomes" id="UP000004221"/>
    </source>
</evidence>
<dbReference type="OrthoDB" id="9786919at2"/>
<organism evidence="14 15">
    <name type="scientific">Nitrolancea hollandica Lb</name>
    <dbReference type="NCBI Taxonomy" id="1129897"/>
    <lineage>
        <taxon>Bacteria</taxon>
        <taxon>Pseudomonadati</taxon>
        <taxon>Thermomicrobiota</taxon>
        <taxon>Thermomicrobia</taxon>
        <taxon>Sphaerobacterales</taxon>
        <taxon>Sphaerobacterineae</taxon>
        <taxon>Sphaerobacteraceae</taxon>
        <taxon>Nitrolancea</taxon>
    </lineage>
</organism>
<dbReference type="EC" id="2.7.13.3" evidence="3"/>
<dbReference type="Pfam" id="PF02518">
    <property type="entry name" value="HATPase_c"/>
    <property type="match status" value="1"/>
</dbReference>
<dbReference type="GO" id="GO:0000155">
    <property type="term" value="F:phosphorelay sensor kinase activity"/>
    <property type="evidence" value="ECO:0007669"/>
    <property type="project" value="InterPro"/>
</dbReference>
<dbReference type="PANTHER" id="PTHR45436:SF5">
    <property type="entry name" value="SENSOR HISTIDINE KINASE TRCS"/>
    <property type="match status" value="1"/>
</dbReference>
<gene>
    <name evidence="14" type="ORF">NITHO_2610003</name>
</gene>
<evidence type="ECO:0000256" key="8">
    <source>
        <dbReference type="ARBA" id="ARBA00022989"/>
    </source>
</evidence>
<dbReference type="SUPFAM" id="SSF55874">
    <property type="entry name" value="ATPase domain of HSP90 chaperone/DNA topoisomerase II/histidine kinase"/>
    <property type="match status" value="1"/>
</dbReference>
<dbReference type="SUPFAM" id="SSF47384">
    <property type="entry name" value="Homodimeric domain of signal transducing histidine kinase"/>
    <property type="match status" value="1"/>
</dbReference>
<dbReference type="GO" id="GO:0005886">
    <property type="term" value="C:plasma membrane"/>
    <property type="evidence" value="ECO:0007669"/>
    <property type="project" value="TreeGrafter"/>
</dbReference>
<keyword evidence="10 11" id="KW-0472">Membrane</keyword>
<dbReference type="Gene3D" id="3.30.565.10">
    <property type="entry name" value="Histidine kinase-like ATPase, C-terminal domain"/>
    <property type="match status" value="1"/>
</dbReference>
<keyword evidence="8 11" id="KW-1133">Transmembrane helix</keyword>
<evidence type="ECO:0000256" key="5">
    <source>
        <dbReference type="ARBA" id="ARBA00022679"/>
    </source>
</evidence>
<dbReference type="CDD" id="cd00082">
    <property type="entry name" value="HisKA"/>
    <property type="match status" value="1"/>
</dbReference>
<accession>I4EG79</accession>
<sequence>MSIRFRVAALSTALMLALLLTIGTGIYVTLVRSLDEQIDARLWNNFISYVNDTRLVQYKPEGIIFRQPNVDPFQSPGLYMQVADAGGTVSAFAPFLGTDHISIPAQVQARNRNGERVFFNGEFHGSVSRILSAPLRDVSGNLVATVQVAEPMSAVHDTLSMLRWLLFGGFGAGLLAAAIGGYVLAGRSLRPLSRITTTARTIGWSGDLRRRIDPPGTRDEVGQLAETFNQMLERLEDVFAAEQRFVADASHELRTPLTVLRGNVDILKRQAASGRIETRDLMESLTDLGDEAERMSRLVQNLLTLARADGGWRPVLGTVALDQIAGDAARIAAPLAINHRFDVRIPEAIDVEGDADQLKQLILILLDNAFVYTPPHGTVELSLRDGTGGADLTVRDDGPGIPQEQVDRIFDRFYRGDSTRARANSGAGLGLAIARWIVECHGGSIRVENNQNGCGATFTVHLPDRLNRSAGGSERSLSGSHPLGERIGAPLSVVSTLARNLVRQAPR</sequence>